<dbReference type="InterPro" id="IPR001077">
    <property type="entry name" value="COMT_C"/>
</dbReference>
<dbReference type="PROSITE" id="PS51683">
    <property type="entry name" value="SAM_OMT_II"/>
    <property type="match status" value="1"/>
</dbReference>
<sequence>MSGTDRGVSRERLLAMMTAFKSTYLLRAAIELRIFDALADGPADPDDVAAILRTNPRATRILLRALAAAGLLDMDGEQFQLVSGARELLVTSSPQYGGGVVRVAASDWEWDAMKNLADVVRHGGTLLDVNAETPGFPYWVDFATHLTFATKPGAEFVADLLVPWAEDRPSLDVLDVGCGHGLFGFSVAARDTRATVTCLDWPEVLDVARTYAERLHVGDRVSYLPGDAFEVPLDGRYDAIILGNFLFQFPPSRGIDLLRRLASALKPGGQVLIVGFTTGDRPPAQDYHAHMLSLLMLAWTSQGELHSPLMYQKMLASAGLVDLDTHEKPGLPLRVVSGRRA</sequence>
<dbReference type="RefSeq" id="WP_139579798.1">
    <property type="nucleotide sequence ID" value="NZ_VDMA02000028.1"/>
</dbReference>
<proteinExistence type="predicted"/>
<accession>A0A5N6BE19</accession>
<dbReference type="PANTHER" id="PTHR43712:SF2">
    <property type="entry name" value="O-METHYLTRANSFERASE CICE"/>
    <property type="match status" value="1"/>
</dbReference>
<dbReference type="CDD" id="cd02440">
    <property type="entry name" value="AdoMet_MTases"/>
    <property type="match status" value="1"/>
</dbReference>
<dbReference type="SUPFAM" id="SSF53335">
    <property type="entry name" value="S-adenosyl-L-methionine-dependent methyltransferases"/>
    <property type="match status" value="1"/>
</dbReference>
<keyword evidence="2 6" id="KW-0808">Transferase</keyword>
<evidence type="ECO:0000256" key="3">
    <source>
        <dbReference type="ARBA" id="ARBA00022691"/>
    </source>
</evidence>
<dbReference type="InterPro" id="IPR036388">
    <property type="entry name" value="WH-like_DNA-bd_sf"/>
</dbReference>
<dbReference type="GO" id="GO:0008171">
    <property type="term" value="F:O-methyltransferase activity"/>
    <property type="evidence" value="ECO:0007669"/>
    <property type="project" value="InterPro"/>
</dbReference>
<dbReference type="SUPFAM" id="SSF46785">
    <property type="entry name" value="Winged helix' DNA-binding domain"/>
    <property type="match status" value="1"/>
</dbReference>
<evidence type="ECO:0000256" key="2">
    <source>
        <dbReference type="ARBA" id="ARBA00022679"/>
    </source>
</evidence>
<evidence type="ECO:0000313" key="6">
    <source>
        <dbReference type="EMBL" id="KAB8178273.1"/>
    </source>
</evidence>
<dbReference type="PANTHER" id="PTHR43712">
    <property type="entry name" value="PUTATIVE (AFU_ORTHOLOGUE AFUA_4G14580)-RELATED"/>
    <property type="match status" value="1"/>
</dbReference>
<dbReference type="Proteomes" id="UP000313066">
    <property type="component" value="Unassembled WGS sequence"/>
</dbReference>
<keyword evidence="1 6" id="KW-0489">Methyltransferase</keyword>
<dbReference type="PIRSF" id="PIRSF005739">
    <property type="entry name" value="O-mtase"/>
    <property type="match status" value="1"/>
</dbReference>
<evidence type="ECO:0000259" key="4">
    <source>
        <dbReference type="Pfam" id="PF00891"/>
    </source>
</evidence>
<dbReference type="InterPro" id="IPR016461">
    <property type="entry name" value="COMT-like"/>
</dbReference>
<dbReference type="Pfam" id="PF00891">
    <property type="entry name" value="Methyltransf_2"/>
    <property type="match status" value="1"/>
</dbReference>
<dbReference type="InterPro" id="IPR036390">
    <property type="entry name" value="WH_DNA-bd_sf"/>
</dbReference>
<feature type="domain" description="O-methyltransferase C-terminal" evidence="4">
    <location>
        <begin position="173"/>
        <end position="319"/>
    </location>
</feature>
<evidence type="ECO:0000259" key="5">
    <source>
        <dbReference type="Pfam" id="PF08100"/>
    </source>
</evidence>
<dbReference type="Pfam" id="PF08100">
    <property type="entry name" value="Dimerisation"/>
    <property type="match status" value="1"/>
</dbReference>
<feature type="domain" description="O-methyltransferase dimerisation" evidence="5">
    <location>
        <begin position="16"/>
        <end position="77"/>
    </location>
</feature>
<organism evidence="6 7">
    <name type="scientific">Microbispora catharanthi</name>
    <dbReference type="NCBI Taxonomy" id="1712871"/>
    <lineage>
        <taxon>Bacteria</taxon>
        <taxon>Bacillati</taxon>
        <taxon>Actinomycetota</taxon>
        <taxon>Actinomycetes</taxon>
        <taxon>Streptosporangiales</taxon>
        <taxon>Streptosporangiaceae</taxon>
        <taxon>Microbispora</taxon>
    </lineage>
</organism>
<dbReference type="GO" id="GO:0032259">
    <property type="term" value="P:methylation"/>
    <property type="evidence" value="ECO:0007669"/>
    <property type="project" value="UniProtKB-KW"/>
</dbReference>
<dbReference type="EMBL" id="VDMA02000028">
    <property type="protein sequence ID" value="KAB8178273.1"/>
    <property type="molecule type" value="Genomic_DNA"/>
</dbReference>
<dbReference type="AlphaFoldDB" id="A0A5N6BE19"/>
<gene>
    <name evidence="6" type="ORF">FH610_036475</name>
</gene>
<dbReference type="InterPro" id="IPR012967">
    <property type="entry name" value="COMT_dimerisation"/>
</dbReference>
<reference evidence="6 7" key="1">
    <citation type="submission" date="2019-10" db="EMBL/GenBank/DDBJ databases">
        <title>Nonomuraea sp. nov., isolated from Phyllanthus amarus.</title>
        <authorList>
            <person name="Klykleung N."/>
            <person name="Tanasupawat S."/>
        </authorList>
    </citation>
    <scope>NUCLEOTIDE SEQUENCE [LARGE SCALE GENOMIC DNA]</scope>
    <source>
        <strain evidence="6 7">CR1-09</strain>
    </source>
</reference>
<name>A0A5N6BE19_9ACTN</name>
<comment type="caution">
    <text evidence="6">The sequence shown here is derived from an EMBL/GenBank/DDBJ whole genome shotgun (WGS) entry which is preliminary data.</text>
</comment>
<dbReference type="Gene3D" id="1.10.10.10">
    <property type="entry name" value="Winged helix-like DNA-binding domain superfamily/Winged helix DNA-binding domain"/>
    <property type="match status" value="1"/>
</dbReference>
<dbReference type="GO" id="GO:0046983">
    <property type="term" value="F:protein dimerization activity"/>
    <property type="evidence" value="ECO:0007669"/>
    <property type="project" value="InterPro"/>
</dbReference>
<dbReference type="InterPro" id="IPR029063">
    <property type="entry name" value="SAM-dependent_MTases_sf"/>
</dbReference>
<keyword evidence="3" id="KW-0949">S-adenosyl-L-methionine</keyword>
<protein>
    <submittedName>
        <fullName evidence="6">Methyltransferase domain-containing protein</fullName>
    </submittedName>
</protein>
<dbReference type="Gene3D" id="3.40.50.150">
    <property type="entry name" value="Vaccinia Virus protein VP39"/>
    <property type="match status" value="1"/>
</dbReference>
<evidence type="ECO:0000313" key="7">
    <source>
        <dbReference type="Proteomes" id="UP000313066"/>
    </source>
</evidence>
<evidence type="ECO:0000256" key="1">
    <source>
        <dbReference type="ARBA" id="ARBA00022603"/>
    </source>
</evidence>
<keyword evidence="7" id="KW-1185">Reference proteome</keyword>